<dbReference type="PROSITE" id="PS50966">
    <property type="entry name" value="ZF_SWIM"/>
    <property type="match status" value="1"/>
</dbReference>
<dbReference type="Pfam" id="PF03108">
    <property type="entry name" value="DBD_Tnp_Mut"/>
    <property type="match status" value="1"/>
</dbReference>
<evidence type="ECO:0000313" key="8">
    <source>
        <dbReference type="Proteomes" id="UP001234989"/>
    </source>
</evidence>
<reference evidence="7" key="1">
    <citation type="submission" date="2023-08" db="EMBL/GenBank/DDBJ databases">
        <title>A de novo genome assembly of Solanum verrucosum Schlechtendal, a Mexican diploid species geographically isolated from the other diploid A-genome species in potato relatives.</title>
        <authorList>
            <person name="Hosaka K."/>
        </authorList>
    </citation>
    <scope>NUCLEOTIDE SEQUENCE</scope>
    <source>
        <tissue evidence="7">Young leaves</tissue>
    </source>
</reference>
<keyword evidence="1" id="KW-0479">Metal-binding</keyword>
<feature type="region of interest" description="Disordered" evidence="5">
    <location>
        <begin position="704"/>
        <end position="835"/>
    </location>
</feature>
<proteinExistence type="predicted"/>
<protein>
    <recommendedName>
        <fullName evidence="6">SWIM-type domain-containing protein</fullName>
    </recommendedName>
</protein>
<dbReference type="Pfam" id="PF10551">
    <property type="entry name" value="MULE"/>
    <property type="match status" value="1"/>
</dbReference>
<evidence type="ECO:0000256" key="5">
    <source>
        <dbReference type="SAM" id="MobiDB-lite"/>
    </source>
</evidence>
<accession>A0AAF0Q7X2</accession>
<dbReference type="InterPro" id="IPR018289">
    <property type="entry name" value="MULE_transposase_dom"/>
</dbReference>
<evidence type="ECO:0000256" key="3">
    <source>
        <dbReference type="ARBA" id="ARBA00022833"/>
    </source>
</evidence>
<dbReference type="PANTHER" id="PTHR31973:SF189">
    <property type="entry name" value="TRANSPOSASE, MUDR, PLANT, MULE TRANSPOSASE DOMAIN PROTEIN-RELATED"/>
    <property type="match status" value="1"/>
</dbReference>
<dbReference type="AlphaFoldDB" id="A0AAF0Q7X2"/>
<dbReference type="Pfam" id="PF04434">
    <property type="entry name" value="SWIM"/>
    <property type="match status" value="1"/>
</dbReference>
<evidence type="ECO:0000256" key="1">
    <source>
        <dbReference type="ARBA" id="ARBA00022723"/>
    </source>
</evidence>
<dbReference type="SMART" id="SM00575">
    <property type="entry name" value="ZnF_PMZ"/>
    <property type="match status" value="1"/>
</dbReference>
<evidence type="ECO:0000256" key="4">
    <source>
        <dbReference type="PROSITE-ProRule" id="PRU00325"/>
    </source>
</evidence>
<gene>
    <name evidence="7" type="ORF">MTR67_012012</name>
</gene>
<dbReference type="EMBL" id="CP133614">
    <property type="protein sequence ID" value="WMV18627.1"/>
    <property type="molecule type" value="Genomic_DNA"/>
</dbReference>
<keyword evidence="3" id="KW-0862">Zinc</keyword>
<evidence type="ECO:0000313" key="7">
    <source>
        <dbReference type="EMBL" id="WMV18627.1"/>
    </source>
</evidence>
<dbReference type="InterPro" id="IPR007527">
    <property type="entry name" value="Znf_SWIM"/>
</dbReference>
<dbReference type="Proteomes" id="UP001234989">
    <property type="component" value="Chromosome 3"/>
</dbReference>
<evidence type="ECO:0000256" key="2">
    <source>
        <dbReference type="ARBA" id="ARBA00022771"/>
    </source>
</evidence>
<dbReference type="InterPro" id="IPR006564">
    <property type="entry name" value="Znf_PMZ"/>
</dbReference>
<evidence type="ECO:0000259" key="6">
    <source>
        <dbReference type="PROSITE" id="PS50966"/>
    </source>
</evidence>
<organism evidence="7 8">
    <name type="scientific">Solanum verrucosum</name>
    <dbReference type="NCBI Taxonomy" id="315347"/>
    <lineage>
        <taxon>Eukaryota</taxon>
        <taxon>Viridiplantae</taxon>
        <taxon>Streptophyta</taxon>
        <taxon>Embryophyta</taxon>
        <taxon>Tracheophyta</taxon>
        <taxon>Spermatophyta</taxon>
        <taxon>Magnoliopsida</taxon>
        <taxon>eudicotyledons</taxon>
        <taxon>Gunneridae</taxon>
        <taxon>Pentapetalae</taxon>
        <taxon>asterids</taxon>
        <taxon>lamiids</taxon>
        <taxon>Solanales</taxon>
        <taxon>Solanaceae</taxon>
        <taxon>Solanoideae</taxon>
        <taxon>Solaneae</taxon>
        <taxon>Solanum</taxon>
    </lineage>
</organism>
<dbReference type="PANTHER" id="PTHR31973">
    <property type="entry name" value="POLYPROTEIN, PUTATIVE-RELATED"/>
    <property type="match status" value="1"/>
</dbReference>
<name>A0AAF0Q7X2_SOLVR</name>
<keyword evidence="2 4" id="KW-0863">Zinc-finger</keyword>
<feature type="compositionally biased region" description="Low complexity" evidence="5">
    <location>
        <begin position="748"/>
        <end position="765"/>
    </location>
</feature>
<dbReference type="InterPro" id="IPR004332">
    <property type="entry name" value="Transposase_MuDR"/>
</dbReference>
<feature type="compositionally biased region" description="Low complexity" evidence="5">
    <location>
        <begin position="723"/>
        <end position="737"/>
    </location>
</feature>
<dbReference type="GO" id="GO:0008270">
    <property type="term" value="F:zinc ion binding"/>
    <property type="evidence" value="ECO:0007669"/>
    <property type="project" value="UniProtKB-KW"/>
</dbReference>
<keyword evidence="8" id="KW-1185">Reference proteome</keyword>
<feature type="domain" description="SWIM-type" evidence="6">
    <location>
        <begin position="579"/>
        <end position="620"/>
    </location>
</feature>
<sequence length="835" mass="96316">MTEKVDLVFNYGGKWVLSPQVVYIKKLDETWHGYDVDLLSYIDICSEFIEKYGFRVVNQLLVTGPTGRYYLLEDDSSIRTLQSALSSQFSVLQLFVVDEDEATVVIPNICDLNKPYPALPVEVATDCESNEEDEDQNEPIPSDYNSDELEVFRKEKNREISDKLDRFLELEKGMCFKDLKEAKRIVSFYSIVRKVALKVEKSDSTRLRYLCDIGCPFECLISEDRKNQGFKIKTLNTKHSCGENAFKNRRATQEALAYYFKKKLQNNPKYSVNDMRQDLDDNFNLNVSYSKMKRVKRLVFEKLEGSYIDEFNKLEGYAQELRDSNPGTDVIINISRDALEQGKRIFLRMYVCIQALKNGWKGGLRPFIGLDGTFLKGKCKGIWLVAMGQDSVKHFYPLAWAVVDRETSRTWKWFIELLRNSLDLANGEGVTFMSDMHKGLLDAVSQMRKLLWWSAWSTYEEEFHDQLKVMGAVSKQAAKDLVWYPAQNWCRAYFDTICKNHSCENNFTESFNKWILEARAKPIIKMLENIRIKIMNRLQKLEEGKNWKGDFSPYAMELYNDFNIIAQCCQVQSNGDQGYEVVEGEDRHVVNLNRKKCTCRTWDLTGIPCPHAIKAYLHDKQEPLDQLSWWYSREAYMLVYMHKIQPVRGEKFWKVDPSHAMEPPEIHKLVGRPKLKRKREKDEARKREGVWSASRKGLKMTCGHCSATGHNQRRCPMLQRSKQPAQDVPVAAPQASQEESGSVFMPTPSFIASSSQQSIQPAGPSNSKKIEKKPTGPSKSKRKIIADESEDEQHVAPSSAVADEDRGEHESEDEQTILRPKAISEARTRLQAKKI</sequence>